<dbReference type="AlphaFoldDB" id="A0A097ECT3"/>
<dbReference type="eggNOG" id="ENOG5031CH4">
    <property type="taxonomic scope" value="Bacteria"/>
</dbReference>
<sequence>MDLDDQMRRYFGTDQLATVPPEAIAAGIEHMRVDLGLERDRARRFALWTLLYMLDAAPALDAVFEEEADRDAARNLMDLSARMMPDAD</sequence>
<evidence type="ECO:0000313" key="1">
    <source>
        <dbReference type="EMBL" id="AIT05385.1"/>
    </source>
</evidence>
<gene>
    <name evidence="1" type="ORF">MC45_02055</name>
</gene>
<evidence type="ECO:0000313" key="2">
    <source>
        <dbReference type="Proteomes" id="UP000033200"/>
    </source>
</evidence>
<dbReference type="Proteomes" id="UP000033200">
    <property type="component" value="Chromosome"/>
</dbReference>
<dbReference type="HOGENOM" id="CLU_2467400_0_0_5"/>
<protein>
    <submittedName>
        <fullName evidence="1">Uncharacterized protein</fullName>
    </submittedName>
</protein>
<dbReference type="EMBL" id="CP009571">
    <property type="protein sequence ID" value="AIT05385.1"/>
    <property type="molecule type" value="Genomic_DNA"/>
</dbReference>
<accession>A0A097ECT3</accession>
<dbReference type="RefSeq" id="WP_038658893.1">
    <property type="nucleotide sequence ID" value="NZ_CP009571.1"/>
</dbReference>
<name>A0A097ECT3_9SPHN</name>
<organism evidence="1 2">
    <name type="scientific">Sphingomonas taxi</name>
    <dbReference type="NCBI Taxonomy" id="1549858"/>
    <lineage>
        <taxon>Bacteria</taxon>
        <taxon>Pseudomonadati</taxon>
        <taxon>Pseudomonadota</taxon>
        <taxon>Alphaproteobacteria</taxon>
        <taxon>Sphingomonadales</taxon>
        <taxon>Sphingomonadaceae</taxon>
        <taxon>Sphingomonas</taxon>
    </lineage>
</organism>
<dbReference type="KEGG" id="stax:MC45_02055"/>
<proteinExistence type="predicted"/>
<reference evidence="1 2" key="1">
    <citation type="submission" date="2014-09" db="EMBL/GenBank/DDBJ databases">
        <title>Using Illumina technology Improving SMRT sequencing Genome Assembly by RASTools.</title>
        <authorList>
            <person name="Zhou Y."/>
            <person name="Ma T."/>
            <person name="Liu T."/>
        </authorList>
    </citation>
    <scope>NUCLEOTIDE SEQUENCE [LARGE SCALE GENOMIC DNA]</scope>
    <source>
        <strain evidence="1 2">ATCC 55669</strain>
    </source>
</reference>
<keyword evidence="2" id="KW-1185">Reference proteome</keyword>